<evidence type="ECO:0000259" key="5">
    <source>
        <dbReference type="Pfam" id="PF00171"/>
    </source>
</evidence>
<organism evidence="6 7">
    <name type="scientific">Planomonospora venezuelensis</name>
    <dbReference type="NCBI Taxonomy" id="1999"/>
    <lineage>
        <taxon>Bacteria</taxon>
        <taxon>Bacillati</taxon>
        <taxon>Actinomycetota</taxon>
        <taxon>Actinomycetes</taxon>
        <taxon>Streptosporangiales</taxon>
        <taxon>Streptosporangiaceae</taxon>
        <taxon>Planomonospora</taxon>
    </lineage>
</organism>
<comment type="similarity">
    <text evidence="1 4">Belongs to the aldehyde dehydrogenase family.</text>
</comment>
<dbReference type="EMBL" id="JACHJJ010000018">
    <property type="protein sequence ID" value="MBB5965584.1"/>
    <property type="molecule type" value="Genomic_DNA"/>
</dbReference>
<protein>
    <submittedName>
        <fullName evidence="6">Acyl-CoA reductase-like NAD-dependent aldehyde dehydrogenase</fullName>
    </submittedName>
</protein>
<feature type="domain" description="Aldehyde dehydrogenase" evidence="5">
    <location>
        <begin position="17"/>
        <end position="467"/>
    </location>
</feature>
<dbReference type="InterPro" id="IPR016162">
    <property type="entry name" value="Ald_DH_N"/>
</dbReference>
<proteinExistence type="inferred from homology"/>
<name>A0A841DAV2_PLAVE</name>
<dbReference type="FunFam" id="3.40.605.10:FF:000020">
    <property type="entry name" value="Aldehyde dehydrogenase"/>
    <property type="match status" value="1"/>
</dbReference>
<dbReference type="GO" id="GO:0008911">
    <property type="term" value="F:lactaldehyde dehydrogenase (NAD+) activity"/>
    <property type="evidence" value="ECO:0007669"/>
    <property type="project" value="TreeGrafter"/>
</dbReference>
<dbReference type="Pfam" id="PF00171">
    <property type="entry name" value="Aldedh"/>
    <property type="match status" value="1"/>
</dbReference>
<reference evidence="6 7" key="1">
    <citation type="submission" date="2020-08" db="EMBL/GenBank/DDBJ databases">
        <title>Genomic Encyclopedia of Type Strains, Phase III (KMG-III): the genomes of soil and plant-associated and newly described type strains.</title>
        <authorList>
            <person name="Whitman W."/>
        </authorList>
    </citation>
    <scope>NUCLEOTIDE SEQUENCE [LARGE SCALE GENOMIC DNA]</scope>
    <source>
        <strain evidence="6 7">CECT 3303</strain>
    </source>
</reference>
<feature type="active site" evidence="3">
    <location>
        <position position="247"/>
    </location>
</feature>
<dbReference type="Proteomes" id="UP000562352">
    <property type="component" value="Unassembled WGS sequence"/>
</dbReference>
<keyword evidence="7" id="KW-1185">Reference proteome</keyword>
<dbReference type="Gene3D" id="3.40.309.10">
    <property type="entry name" value="Aldehyde Dehydrogenase, Chain A, domain 2"/>
    <property type="match status" value="1"/>
</dbReference>
<dbReference type="InterPro" id="IPR051020">
    <property type="entry name" value="ALDH-related_metabolic_enz"/>
</dbReference>
<dbReference type="AlphaFoldDB" id="A0A841DAV2"/>
<evidence type="ECO:0000256" key="1">
    <source>
        <dbReference type="ARBA" id="ARBA00009986"/>
    </source>
</evidence>
<dbReference type="PROSITE" id="PS00687">
    <property type="entry name" value="ALDEHYDE_DEHYDR_GLU"/>
    <property type="match status" value="1"/>
</dbReference>
<evidence type="ECO:0000256" key="2">
    <source>
        <dbReference type="ARBA" id="ARBA00023002"/>
    </source>
</evidence>
<sequence length="475" mass="49795">MDVRPFWLAGRPATGDDELTVTNSHDGRIAGVCSVPTAAQVEEAVAAADAVRKEAAALPIHVRAEALAHVSRRLAERADELAHLIMEENGKPLFWARGEVNRAVSTFRFAAEETRRLSGEALRLDTEPAAAGRLAYVSRVPHGPILAITPFNFPLNLVAHKVAPAIAVGAPVIVKPAPATPLSALVLGEILAETDLPAGMFSVLPVPNDRAATLVADPRLPVVSFTGSGPVGYAIMDQVPRKHVTLELGGNAAAVVLADADLDWAASRVALFSNYQAGQSCIAVQRVIVEESVREEFTAKLVPAVEALVTGDPADEKTQVGPLVSAEAAERVERWIAEAVAAGGRVLTGGTREGATVAPTVLADVPADSKVSCEEVFGPVMVLQTVSGPDEAFAAVNASAYGLQAGVFTRSLDLAFRANRELEVGGVIIGDVPSYRADQMPYGGVKDSGVGREGIRSAIADYTYEKVMVLTGLTL</sequence>
<evidence type="ECO:0000256" key="4">
    <source>
        <dbReference type="RuleBase" id="RU003345"/>
    </source>
</evidence>
<dbReference type="Gene3D" id="3.40.605.10">
    <property type="entry name" value="Aldehyde Dehydrogenase, Chain A, domain 1"/>
    <property type="match status" value="1"/>
</dbReference>
<dbReference type="PANTHER" id="PTHR42991:SF1">
    <property type="entry name" value="ALDEHYDE DEHYDROGENASE"/>
    <property type="match status" value="1"/>
</dbReference>
<keyword evidence="2 4" id="KW-0560">Oxidoreductase</keyword>
<evidence type="ECO:0000313" key="7">
    <source>
        <dbReference type="Proteomes" id="UP000562352"/>
    </source>
</evidence>
<gene>
    <name evidence="6" type="ORF">FHS22_004874</name>
</gene>
<evidence type="ECO:0000313" key="6">
    <source>
        <dbReference type="EMBL" id="MBB5965584.1"/>
    </source>
</evidence>
<dbReference type="InterPro" id="IPR016163">
    <property type="entry name" value="Ald_DH_C"/>
</dbReference>
<dbReference type="PANTHER" id="PTHR42991">
    <property type="entry name" value="ALDEHYDE DEHYDROGENASE"/>
    <property type="match status" value="1"/>
</dbReference>
<dbReference type="SUPFAM" id="SSF53720">
    <property type="entry name" value="ALDH-like"/>
    <property type="match status" value="1"/>
</dbReference>
<evidence type="ECO:0000256" key="3">
    <source>
        <dbReference type="PROSITE-ProRule" id="PRU10007"/>
    </source>
</evidence>
<accession>A0A841DAV2</accession>
<dbReference type="InterPro" id="IPR015590">
    <property type="entry name" value="Aldehyde_DH_dom"/>
</dbReference>
<dbReference type="InterPro" id="IPR029510">
    <property type="entry name" value="Ald_DH_CS_GLU"/>
</dbReference>
<dbReference type="RefSeq" id="WP_184945103.1">
    <property type="nucleotide sequence ID" value="NZ_BAAAWZ010000001.1"/>
</dbReference>
<dbReference type="InterPro" id="IPR016161">
    <property type="entry name" value="Ald_DH/histidinol_DH"/>
</dbReference>
<comment type="caution">
    <text evidence="6">The sequence shown here is derived from an EMBL/GenBank/DDBJ whole genome shotgun (WGS) entry which is preliminary data.</text>
</comment>